<dbReference type="KEGG" id="pbs:Plabr_3142"/>
<dbReference type="GO" id="GO:0005737">
    <property type="term" value="C:cytoplasm"/>
    <property type="evidence" value="ECO:0007669"/>
    <property type="project" value="UniProtKB-SubCell"/>
</dbReference>
<dbReference type="HOGENOM" id="CLU_049343_6_1_0"/>
<sequence>MTLPLRIHGLVAATCTPFDASGQVDCSGLPQMVDYLLENGVEGIYACGSTGEGPSLTSDERREVAEGYVTSAAGRCPVMIHVGHNSVREAAELAEHAAGIGATAVSATCPSYFPIENAETLVSCMAAIAAGAPQLPFYYYHIPSLTRSHIDMVEFLSLAEDRIPNLVGLKYTNPTTHEYLECLDLNQYEVLWGVDEMLLSALSVGAEAAIGSTYNVAPHLYKRLIEAFQAGDLERARVLQMQSVTLIRILKQFPFHGALKAVLEMNGLNMGPCRLPLASLTEEQKTSLRQKLEGIGYFEETKSGLIAAE</sequence>
<proteinExistence type="inferred from homology"/>
<accession>F0SIR5</accession>
<evidence type="ECO:0000256" key="2">
    <source>
        <dbReference type="ARBA" id="ARBA00022490"/>
    </source>
</evidence>
<dbReference type="PROSITE" id="PS00665">
    <property type="entry name" value="DHDPS_1"/>
    <property type="match status" value="1"/>
</dbReference>
<dbReference type="AlphaFoldDB" id="F0SIR5"/>
<dbReference type="PANTHER" id="PTHR12128:SF21">
    <property type="entry name" value="N-ACETYLNEURAMINATE LYASE"/>
    <property type="match status" value="1"/>
</dbReference>
<dbReference type="RefSeq" id="WP_013629460.1">
    <property type="nucleotide sequence ID" value="NC_015174.1"/>
</dbReference>
<dbReference type="PRINTS" id="PR00146">
    <property type="entry name" value="DHPICSNTHASE"/>
</dbReference>
<feature type="active site" description="Proton donor/acceptor" evidence="7">
    <location>
        <position position="140"/>
    </location>
</feature>
<evidence type="ECO:0000256" key="3">
    <source>
        <dbReference type="ARBA" id="ARBA00023239"/>
    </source>
</evidence>
<keyword evidence="2" id="KW-0963">Cytoplasm</keyword>
<feature type="active site" description="Schiff-base intermediate with substrate" evidence="7">
    <location>
        <position position="170"/>
    </location>
</feature>
<dbReference type="eggNOG" id="COG0329">
    <property type="taxonomic scope" value="Bacteria"/>
</dbReference>
<dbReference type="PIRSF" id="PIRSF001365">
    <property type="entry name" value="DHDPS"/>
    <property type="match status" value="1"/>
</dbReference>
<feature type="binding site" evidence="8">
    <location>
        <position position="50"/>
    </location>
    <ligand>
        <name>pyruvate</name>
        <dbReference type="ChEBI" id="CHEBI:15361"/>
    </ligand>
</feature>
<dbReference type="Gene3D" id="3.20.20.70">
    <property type="entry name" value="Aldolase class I"/>
    <property type="match status" value="1"/>
</dbReference>
<evidence type="ECO:0000256" key="6">
    <source>
        <dbReference type="PIRNR" id="PIRNR001365"/>
    </source>
</evidence>
<keyword evidence="5" id="KW-0119">Carbohydrate metabolism</keyword>
<dbReference type="SUPFAM" id="SSF51569">
    <property type="entry name" value="Aldolase"/>
    <property type="match status" value="1"/>
</dbReference>
<dbReference type="InterPro" id="IPR013785">
    <property type="entry name" value="Aldolase_TIM"/>
</dbReference>
<evidence type="ECO:0000313" key="9">
    <source>
        <dbReference type="EMBL" id="ADY60739.1"/>
    </source>
</evidence>
<dbReference type="GO" id="GO:0008747">
    <property type="term" value="F:N-acetylneuraminate lyase activity"/>
    <property type="evidence" value="ECO:0007669"/>
    <property type="project" value="UniProtKB-EC"/>
</dbReference>
<evidence type="ECO:0000256" key="1">
    <source>
        <dbReference type="ARBA" id="ARBA00004496"/>
    </source>
</evidence>
<evidence type="ECO:0000256" key="8">
    <source>
        <dbReference type="PIRSR" id="PIRSR001365-2"/>
    </source>
</evidence>
<dbReference type="InterPro" id="IPR002220">
    <property type="entry name" value="DapA-like"/>
</dbReference>
<protein>
    <submittedName>
        <fullName evidence="9">N-acetylneuraminate lyase</fullName>
        <ecNumber evidence="9">4.1.3.3</ecNumber>
    </submittedName>
</protein>
<evidence type="ECO:0000256" key="5">
    <source>
        <dbReference type="ARBA" id="ARBA00023277"/>
    </source>
</evidence>
<gene>
    <name evidence="9" type="ordered locus">Plabr_3142</name>
</gene>
<keyword evidence="3 6" id="KW-0456">Lyase</keyword>
<comment type="subcellular location">
    <subcellularLocation>
        <location evidence="1">Cytoplasm</location>
    </subcellularLocation>
</comment>
<evidence type="ECO:0000256" key="4">
    <source>
        <dbReference type="ARBA" id="ARBA00023270"/>
    </source>
</evidence>
<evidence type="ECO:0000313" key="10">
    <source>
        <dbReference type="Proteomes" id="UP000006860"/>
    </source>
</evidence>
<comment type="similarity">
    <text evidence="6">Belongs to the DapA family.</text>
</comment>
<dbReference type="OrthoDB" id="9771791at2"/>
<reference evidence="10" key="1">
    <citation type="submission" date="2011-02" db="EMBL/GenBank/DDBJ databases">
        <title>The complete genome of Planctomyces brasiliensis DSM 5305.</title>
        <authorList>
            <person name="Lucas S."/>
            <person name="Copeland A."/>
            <person name="Lapidus A."/>
            <person name="Bruce D."/>
            <person name="Goodwin L."/>
            <person name="Pitluck S."/>
            <person name="Kyrpides N."/>
            <person name="Mavromatis K."/>
            <person name="Pagani I."/>
            <person name="Ivanova N."/>
            <person name="Ovchinnikova G."/>
            <person name="Lu M."/>
            <person name="Detter J.C."/>
            <person name="Han C."/>
            <person name="Land M."/>
            <person name="Hauser L."/>
            <person name="Markowitz V."/>
            <person name="Cheng J.-F."/>
            <person name="Hugenholtz P."/>
            <person name="Woyke T."/>
            <person name="Wu D."/>
            <person name="Tindall B."/>
            <person name="Pomrenke H.G."/>
            <person name="Brambilla E."/>
            <person name="Klenk H.-P."/>
            <person name="Eisen J.A."/>
        </authorList>
    </citation>
    <scope>NUCLEOTIDE SEQUENCE [LARGE SCALE GENOMIC DNA]</scope>
    <source>
        <strain evidence="10">ATCC 49424 / DSM 5305 / JCM 21570 / NBRC 103401 / IFAM 1448</strain>
    </source>
</reference>
<feature type="binding site" evidence="8">
    <location>
        <position position="210"/>
    </location>
    <ligand>
        <name>pyruvate</name>
        <dbReference type="ChEBI" id="CHEBI:15361"/>
    </ligand>
</feature>
<keyword evidence="4" id="KW-0704">Schiff base</keyword>
<dbReference type="STRING" id="756272.Plabr_3142"/>
<keyword evidence="10" id="KW-1185">Reference proteome</keyword>
<dbReference type="EMBL" id="CP002546">
    <property type="protein sequence ID" value="ADY60739.1"/>
    <property type="molecule type" value="Genomic_DNA"/>
</dbReference>
<dbReference type="Proteomes" id="UP000006860">
    <property type="component" value="Chromosome"/>
</dbReference>
<name>F0SIR5_RUBBR</name>
<evidence type="ECO:0000256" key="7">
    <source>
        <dbReference type="PIRSR" id="PIRSR001365-1"/>
    </source>
</evidence>
<dbReference type="InterPro" id="IPR020624">
    <property type="entry name" value="Schiff_base-form_aldolases_CS"/>
</dbReference>
<organism evidence="9 10">
    <name type="scientific">Rubinisphaera brasiliensis (strain ATCC 49424 / DSM 5305 / JCM 21570 / IAM 15109 / NBRC 103401 / IFAM 1448)</name>
    <name type="common">Planctomyces brasiliensis</name>
    <dbReference type="NCBI Taxonomy" id="756272"/>
    <lineage>
        <taxon>Bacteria</taxon>
        <taxon>Pseudomonadati</taxon>
        <taxon>Planctomycetota</taxon>
        <taxon>Planctomycetia</taxon>
        <taxon>Planctomycetales</taxon>
        <taxon>Planctomycetaceae</taxon>
        <taxon>Rubinisphaera</taxon>
    </lineage>
</organism>
<dbReference type="Pfam" id="PF00701">
    <property type="entry name" value="DHDPS"/>
    <property type="match status" value="1"/>
</dbReference>
<dbReference type="EC" id="4.1.3.3" evidence="9"/>
<dbReference type="PANTHER" id="PTHR12128">
    <property type="entry name" value="DIHYDRODIPICOLINATE SYNTHASE"/>
    <property type="match status" value="1"/>
</dbReference>
<dbReference type="SMART" id="SM01130">
    <property type="entry name" value="DHDPS"/>
    <property type="match status" value="1"/>
</dbReference>